<name>A0A1K2HCM7_9NEIS</name>
<evidence type="ECO:0000313" key="4">
    <source>
        <dbReference type="Proteomes" id="UP000186513"/>
    </source>
</evidence>
<protein>
    <submittedName>
        <fullName evidence="3">Sulfonate transport system substrate-binding protein</fullName>
    </submittedName>
</protein>
<sequence length="364" mass="39953">MKRFTAFISALALSLIAAPEALAAEQPKVIRIGVATVGTGNRPVFGGAVTSLVNVKGLLEQEFRAEGIKVEWNFFKGAGPAVNEAIANKLLDFAWQGDLPAIIGKAGGLNTKLLLADGTRGTAYVAVPADSPARTLEELKGKKVALFKGTNGQLVAAKVLDQRGLSERDFKSINMDGATTQAAIATKDVDAAWFGYDVYPLVDRGIARIVYSTRGQPANLSRQTHFLVTGDFEQRYPHIVQRVVNTLVREAAWASDDRNREQVLQQWAKSGVPYTAFKQDYEGTPLKVRLSPLFDDFFTTHYKDAVALSKKYRLIRGEVDVDSWLEPKYQREAVRQLKLDGYWAEFDAKGGVKKPASLASYQAP</sequence>
<dbReference type="InterPro" id="IPR015168">
    <property type="entry name" value="SsuA/THI5"/>
</dbReference>
<dbReference type="Proteomes" id="UP000186513">
    <property type="component" value="Unassembled WGS sequence"/>
</dbReference>
<keyword evidence="1" id="KW-0732">Signal</keyword>
<dbReference type="OrthoDB" id="9780180at2"/>
<dbReference type="PANTHER" id="PTHR30024:SF21">
    <property type="entry name" value="ABC TRANSPORTER SUBSTRATE-BINDING PROTEIN"/>
    <property type="match status" value="1"/>
</dbReference>
<dbReference type="Gene3D" id="3.40.190.10">
    <property type="entry name" value="Periplasmic binding protein-like II"/>
    <property type="match status" value="2"/>
</dbReference>
<gene>
    <name evidence="3" type="ORF">SAMN02745887_01280</name>
</gene>
<dbReference type="EMBL" id="FPKR01000004">
    <property type="protein sequence ID" value="SFZ74515.1"/>
    <property type="molecule type" value="Genomic_DNA"/>
</dbReference>
<dbReference type="AlphaFoldDB" id="A0A1K2HCM7"/>
<organism evidence="3 4">
    <name type="scientific">Chitinimonas taiwanensis DSM 18899</name>
    <dbReference type="NCBI Taxonomy" id="1121279"/>
    <lineage>
        <taxon>Bacteria</taxon>
        <taxon>Pseudomonadati</taxon>
        <taxon>Pseudomonadota</taxon>
        <taxon>Betaproteobacteria</taxon>
        <taxon>Neisseriales</taxon>
        <taxon>Chitinibacteraceae</taxon>
        <taxon>Chitinimonas</taxon>
    </lineage>
</organism>
<evidence type="ECO:0000256" key="1">
    <source>
        <dbReference type="SAM" id="SignalP"/>
    </source>
</evidence>
<feature type="domain" description="SsuA/THI5-like" evidence="2">
    <location>
        <begin position="63"/>
        <end position="198"/>
    </location>
</feature>
<reference evidence="3 4" key="1">
    <citation type="submission" date="2016-11" db="EMBL/GenBank/DDBJ databases">
        <authorList>
            <person name="Jaros S."/>
            <person name="Januszkiewicz K."/>
            <person name="Wedrychowicz H."/>
        </authorList>
    </citation>
    <scope>NUCLEOTIDE SEQUENCE [LARGE SCALE GENOMIC DNA]</scope>
    <source>
        <strain evidence="3 4">DSM 18899</strain>
    </source>
</reference>
<dbReference type="SUPFAM" id="SSF53850">
    <property type="entry name" value="Periplasmic binding protein-like II"/>
    <property type="match status" value="1"/>
</dbReference>
<evidence type="ECO:0000259" key="2">
    <source>
        <dbReference type="Pfam" id="PF09084"/>
    </source>
</evidence>
<dbReference type="STRING" id="1121279.SAMN02745887_01280"/>
<dbReference type="Pfam" id="PF09084">
    <property type="entry name" value="NMT1"/>
    <property type="match status" value="1"/>
</dbReference>
<feature type="signal peptide" evidence="1">
    <location>
        <begin position="1"/>
        <end position="23"/>
    </location>
</feature>
<feature type="chain" id="PRO_5009678452" evidence="1">
    <location>
        <begin position="24"/>
        <end position="364"/>
    </location>
</feature>
<dbReference type="CDD" id="cd13555">
    <property type="entry name" value="PBP2_sulfate_ester_like"/>
    <property type="match status" value="1"/>
</dbReference>
<dbReference type="PANTHER" id="PTHR30024">
    <property type="entry name" value="ALIPHATIC SULFONATES-BINDING PROTEIN-RELATED"/>
    <property type="match status" value="1"/>
</dbReference>
<dbReference type="RefSeq" id="WP_072427808.1">
    <property type="nucleotide sequence ID" value="NZ_FPKR01000004.1"/>
</dbReference>
<keyword evidence="4" id="KW-1185">Reference proteome</keyword>
<accession>A0A1K2HCM7</accession>
<evidence type="ECO:0000313" key="3">
    <source>
        <dbReference type="EMBL" id="SFZ74515.1"/>
    </source>
</evidence>
<proteinExistence type="predicted"/>